<proteinExistence type="predicted"/>
<gene>
    <name evidence="9" type="ORF">BXT84_09425</name>
</gene>
<keyword evidence="6 7" id="KW-0472">Membrane</keyword>
<organism evidence="9 10">
    <name type="scientific">Sulfobacillus thermotolerans</name>
    <dbReference type="NCBI Taxonomy" id="338644"/>
    <lineage>
        <taxon>Bacteria</taxon>
        <taxon>Bacillati</taxon>
        <taxon>Bacillota</taxon>
        <taxon>Clostridia</taxon>
        <taxon>Eubacteriales</taxon>
        <taxon>Clostridiales Family XVII. Incertae Sedis</taxon>
        <taxon>Sulfobacillus</taxon>
    </lineage>
</organism>
<keyword evidence="10" id="KW-1185">Reference proteome</keyword>
<dbReference type="PROSITE" id="PS50850">
    <property type="entry name" value="MFS"/>
    <property type="match status" value="1"/>
</dbReference>
<evidence type="ECO:0000256" key="2">
    <source>
        <dbReference type="ARBA" id="ARBA00022448"/>
    </source>
</evidence>
<name>A0ABN5H0L6_9FIRM</name>
<sequence>MSTNPRPQPASEVTVRSVARRSTAMFVLIVIISAIPAFLEGFDTNLYTFGSPFVVHNVHGTVALLGEVSTGYAFGVAVFSLVGGYLFDRYSVKYTIMTSVVIFAFFTVWTGYVTSPTGLFIARLGVGIGVGIFQPAIVALLGDIFFETRGRAVSAFAVFFGLGLFVGPYLMNPFLPHYRTPFILSGIAAVISLLLFYLIIPKTYKKLEKRQVGFSGLFHRNVVVLSFAIFLFGIALFGFLGYYAEYLLKAIALSSAHSAEIVSMSGLGGFICAFPIGYLADKLGRKRIVSFAALLIAIGCLGMFSVGNSIPLLLILTFIFGAGWGIFVDLVATMGQDSVDDSIAGSVTGWLFLVFNIGALLGGPLFAALLPAGFETAGLVTLGLTSVLSLIFTLMTRPVDHSNIVTD</sequence>
<dbReference type="SUPFAM" id="SSF103473">
    <property type="entry name" value="MFS general substrate transporter"/>
    <property type="match status" value="1"/>
</dbReference>
<keyword evidence="3" id="KW-1003">Cell membrane</keyword>
<reference evidence="9 10" key="1">
    <citation type="journal article" date="2019" name="Sci. Rep.">
        <title>Sulfobacillus thermotolerans: new insights into resistance and metabolic capacities of acidophilic chemolithotrophs.</title>
        <authorList>
            <person name="Panyushkina A.E."/>
            <person name="Babenko V.V."/>
            <person name="Nikitina A.S."/>
            <person name="Selezneva O.V."/>
            <person name="Tsaplina I.A."/>
            <person name="Letarova M.A."/>
            <person name="Kostryukova E.S."/>
            <person name="Letarov A.V."/>
        </authorList>
    </citation>
    <scope>NUCLEOTIDE SEQUENCE [LARGE SCALE GENOMIC DNA]</scope>
    <source>
        <strain evidence="9 10">Kr1</strain>
    </source>
</reference>
<keyword evidence="5 7" id="KW-1133">Transmembrane helix</keyword>
<dbReference type="InterPro" id="IPR011701">
    <property type="entry name" value="MFS"/>
</dbReference>
<evidence type="ECO:0000256" key="4">
    <source>
        <dbReference type="ARBA" id="ARBA00022692"/>
    </source>
</evidence>
<dbReference type="PANTHER" id="PTHR43124:SF3">
    <property type="entry name" value="CHLORAMPHENICOL EFFLUX PUMP RV0191"/>
    <property type="match status" value="1"/>
</dbReference>
<feature type="transmembrane region" description="Helical" evidence="7">
    <location>
        <begin position="288"/>
        <end position="306"/>
    </location>
</feature>
<dbReference type="PROSITE" id="PS00216">
    <property type="entry name" value="SUGAR_TRANSPORT_1"/>
    <property type="match status" value="1"/>
</dbReference>
<evidence type="ECO:0000256" key="3">
    <source>
        <dbReference type="ARBA" id="ARBA00022475"/>
    </source>
</evidence>
<comment type="subcellular location">
    <subcellularLocation>
        <location evidence="1">Cell membrane</location>
        <topology evidence="1">Multi-pass membrane protein</topology>
    </subcellularLocation>
</comment>
<dbReference type="Gene3D" id="1.20.1250.20">
    <property type="entry name" value="MFS general substrate transporter like domains"/>
    <property type="match status" value="2"/>
</dbReference>
<dbReference type="InterPro" id="IPR050189">
    <property type="entry name" value="MFS_Efflux_Transporters"/>
</dbReference>
<feature type="domain" description="Major facilitator superfamily (MFS) profile" evidence="8">
    <location>
        <begin position="29"/>
        <end position="401"/>
    </location>
</feature>
<dbReference type="InterPro" id="IPR020846">
    <property type="entry name" value="MFS_dom"/>
</dbReference>
<feature type="transmembrane region" description="Helical" evidence="7">
    <location>
        <begin position="312"/>
        <end position="335"/>
    </location>
</feature>
<feature type="transmembrane region" description="Helical" evidence="7">
    <location>
        <begin position="256"/>
        <end position="276"/>
    </location>
</feature>
<protein>
    <submittedName>
        <fullName evidence="9">MFS transporter</fullName>
    </submittedName>
</protein>
<feature type="transmembrane region" description="Helical" evidence="7">
    <location>
        <begin position="24"/>
        <end position="42"/>
    </location>
</feature>
<feature type="transmembrane region" description="Helical" evidence="7">
    <location>
        <begin position="153"/>
        <end position="170"/>
    </location>
</feature>
<evidence type="ECO:0000256" key="1">
    <source>
        <dbReference type="ARBA" id="ARBA00004651"/>
    </source>
</evidence>
<keyword evidence="2" id="KW-0813">Transport</keyword>
<evidence type="ECO:0000256" key="7">
    <source>
        <dbReference type="SAM" id="Phobius"/>
    </source>
</evidence>
<dbReference type="Proteomes" id="UP000325292">
    <property type="component" value="Chromosome"/>
</dbReference>
<dbReference type="InterPro" id="IPR005829">
    <property type="entry name" value="Sugar_transporter_CS"/>
</dbReference>
<dbReference type="EMBL" id="CP019454">
    <property type="protein sequence ID" value="AUW94145.1"/>
    <property type="molecule type" value="Genomic_DNA"/>
</dbReference>
<accession>A0ABN5H0L6</accession>
<feature type="transmembrane region" description="Helical" evidence="7">
    <location>
        <begin position="376"/>
        <end position="395"/>
    </location>
</feature>
<feature type="transmembrane region" description="Helical" evidence="7">
    <location>
        <begin position="62"/>
        <end position="87"/>
    </location>
</feature>
<evidence type="ECO:0000313" key="9">
    <source>
        <dbReference type="EMBL" id="AUW94145.1"/>
    </source>
</evidence>
<evidence type="ECO:0000313" key="10">
    <source>
        <dbReference type="Proteomes" id="UP000325292"/>
    </source>
</evidence>
<evidence type="ECO:0000256" key="6">
    <source>
        <dbReference type="ARBA" id="ARBA00023136"/>
    </source>
</evidence>
<keyword evidence="4 7" id="KW-0812">Transmembrane</keyword>
<evidence type="ECO:0000256" key="5">
    <source>
        <dbReference type="ARBA" id="ARBA00022989"/>
    </source>
</evidence>
<feature type="transmembrane region" description="Helical" evidence="7">
    <location>
        <begin position="120"/>
        <end position="141"/>
    </location>
</feature>
<feature type="transmembrane region" description="Helical" evidence="7">
    <location>
        <begin position="94"/>
        <end position="114"/>
    </location>
</feature>
<dbReference type="Pfam" id="PF07690">
    <property type="entry name" value="MFS_1"/>
    <property type="match status" value="1"/>
</dbReference>
<dbReference type="InterPro" id="IPR036259">
    <property type="entry name" value="MFS_trans_sf"/>
</dbReference>
<dbReference type="PANTHER" id="PTHR43124">
    <property type="entry name" value="PURINE EFFLUX PUMP PBUE"/>
    <property type="match status" value="1"/>
</dbReference>
<evidence type="ECO:0000259" key="8">
    <source>
        <dbReference type="PROSITE" id="PS50850"/>
    </source>
</evidence>
<feature type="transmembrane region" description="Helical" evidence="7">
    <location>
        <begin position="347"/>
        <end position="370"/>
    </location>
</feature>
<feature type="transmembrane region" description="Helical" evidence="7">
    <location>
        <begin position="221"/>
        <end position="244"/>
    </location>
</feature>
<feature type="transmembrane region" description="Helical" evidence="7">
    <location>
        <begin position="182"/>
        <end position="200"/>
    </location>
</feature>